<evidence type="ECO:0000313" key="3">
    <source>
        <dbReference type="Proteomes" id="UP001153620"/>
    </source>
</evidence>
<feature type="compositionally biased region" description="Polar residues" evidence="1">
    <location>
        <begin position="241"/>
        <end position="265"/>
    </location>
</feature>
<dbReference type="EMBL" id="OU895878">
    <property type="protein sequence ID" value="CAG9805588.1"/>
    <property type="molecule type" value="Genomic_DNA"/>
</dbReference>
<feature type="compositionally biased region" description="Low complexity" evidence="1">
    <location>
        <begin position="57"/>
        <end position="68"/>
    </location>
</feature>
<evidence type="ECO:0000313" key="2">
    <source>
        <dbReference type="EMBL" id="CAG9805588.1"/>
    </source>
</evidence>
<sequence>MASDQRSISGSHSVPFSRDSVDAFQDMTAFTPPPDSWLARYPKTVNTQTSKKEDKTSSSSSSSVTTKTTTEKKDISHTKKFKVPEANQLDDTCKRYIETSEIPIKSNKSLGTDDHFKSAVCSKNLLKACEKLMTKRDYLGSASELNDDDFDAELSLMNEQSRMEFYRHKYGNRRDSQSLPASPRMERKTQGAVTHNPYFTVTKQEASRPDTSISFLANLFGLTAVKPKEAQANLAQKYESTNASMFNGGDKQQQQGTKSSRQMTPNPHPYREMNIFSPTSM</sequence>
<gene>
    <name evidence="2" type="ORF">CHIRRI_LOCUS8457</name>
</gene>
<reference evidence="2" key="1">
    <citation type="submission" date="2022-01" db="EMBL/GenBank/DDBJ databases">
        <authorList>
            <person name="King R."/>
        </authorList>
    </citation>
    <scope>NUCLEOTIDE SEQUENCE</scope>
</reference>
<reference evidence="2" key="2">
    <citation type="submission" date="2022-10" db="EMBL/GenBank/DDBJ databases">
        <authorList>
            <consortium name="ENA_rothamsted_submissions"/>
            <consortium name="culmorum"/>
            <person name="King R."/>
        </authorList>
    </citation>
    <scope>NUCLEOTIDE SEQUENCE</scope>
</reference>
<keyword evidence="3" id="KW-1185">Reference proteome</keyword>
<name>A0A9N9WU98_9DIPT</name>
<evidence type="ECO:0000256" key="1">
    <source>
        <dbReference type="SAM" id="MobiDB-lite"/>
    </source>
</evidence>
<dbReference type="Proteomes" id="UP001153620">
    <property type="component" value="Chromosome 2"/>
</dbReference>
<protein>
    <submittedName>
        <fullName evidence="2">Uncharacterized protein</fullName>
    </submittedName>
</protein>
<dbReference type="AlphaFoldDB" id="A0A9N9WU98"/>
<organism evidence="2 3">
    <name type="scientific">Chironomus riparius</name>
    <dbReference type="NCBI Taxonomy" id="315576"/>
    <lineage>
        <taxon>Eukaryota</taxon>
        <taxon>Metazoa</taxon>
        <taxon>Ecdysozoa</taxon>
        <taxon>Arthropoda</taxon>
        <taxon>Hexapoda</taxon>
        <taxon>Insecta</taxon>
        <taxon>Pterygota</taxon>
        <taxon>Neoptera</taxon>
        <taxon>Endopterygota</taxon>
        <taxon>Diptera</taxon>
        <taxon>Nematocera</taxon>
        <taxon>Chironomoidea</taxon>
        <taxon>Chironomidae</taxon>
        <taxon>Chironominae</taxon>
        <taxon>Chironomus</taxon>
    </lineage>
</organism>
<accession>A0A9N9WU98</accession>
<feature type="region of interest" description="Disordered" evidence="1">
    <location>
        <begin position="25"/>
        <end position="78"/>
    </location>
</feature>
<proteinExistence type="predicted"/>
<dbReference type="OrthoDB" id="10482128at2759"/>
<feature type="region of interest" description="Disordered" evidence="1">
    <location>
        <begin position="241"/>
        <end position="281"/>
    </location>
</feature>